<dbReference type="Gene3D" id="3.40.50.450">
    <property type="match status" value="1"/>
</dbReference>
<proteinExistence type="inferred from homology"/>
<evidence type="ECO:0000259" key="2">
    <source>
        <dbReference type="Pfam" id="PF02481"/>
    </source>
</evidence>
<dbReference type="InterPro" id="IPR057666">
    <property type="entry name" value="DrpA_SLOG"/>
</dbReference>
<feature type="domain" description="Smf/DprA SLOG" evidence="2">
    <location>
        <begin position="82"/>
        <end position="293"/>
    </location>
</feature>
<evidence type="ECO:0000313" key="7">
    <source>
        <dbReference type="EMBL" id="CAB5046118.1"/>
    </source>
</evidence>
<dbReference type="Gene3D" id="1.10.10.10">
    <property type="entry name" value="Winged helix-like DNA-binding domain superfamily/Winged helix DNA-binding domain"/>
    <property type="match status" value="1"/>
</dbReference>
<dbReference type="EMBL" id="CAETWZ010000008">
    <property type="protein sequence ID" value="CAB4367387.1"/>
    <property type="molecule type" value="Genomic_DNA"/>
</dbReference>
<dbReference type="EMBL" id="CAFBQH010000014">
    <property type="protein sequence ID" value="CAB5046118.1"/>
    <property type="molecule type" value="Genomic_DNA"/>
</dbReference>
<name>A0A6J6LXN8_9ZZZZ</name>
<dbReference type="EMBL" id="CAEZXA010000012">
    <property type="protein sequence ID" value="CAB4666637.1"/>
    <property type="molecule type" value="Genomic_DNA"/>
</dbReference>
<organism evidence="5">
    <name type="scientific">freshwater metagenome</name>
    <dbReference type="NCBI Taxonomy" id="449393"/>
    <lineage>
        <taxon>unclassified sequences</taxon>
        <taxon>metagenomes</taxon>
        <taxon>ecological metagenomes</taxon>
    </lineage>
</organism>
<feature type="domain" description="DprA winged helix" evidence="3">
    <location>
        <begin position="310"/>
        <end position="358"/>
    </location>
</feature>
<dbReference type="InterPro" id="IPR036388">
    <property type="entry name" value="WH-like_DNA-bd_sf"/>
</dbReference>
<protein>
    <submittedName>
        <fullName evidence="5">Unannotated protein</fullName>
    </submittedName>
</protein>
<evidence type="ECO:0000259" key="3">
    <source>
        <dbReference type="Pfam" id="PF17782"/>
    </source>
</evidence>
<evidence type="ECO:0000313" key="6">
    <source>
        <dbReference type="EMBL" id="CAB4757927.1"/>
    </source>
</evidence>
<sequence>MMTHKYPQWTYSAALAALPLQTPLRLRRLINLDTPARVWEMLQAKERPLIGISDSVWRAWHNVNESQLVATAEACLDHSITVVSMRDAPYPPSLLADPAAPGVLFMIGDAGAFHHRRVGVIGTRHATQRGKYFAQRLGKQLSASGVSVVSGLARGIDVESHVGALSLSAEDGCPPIAIVASGLDTVYPPEHERIWGEMGRRGLLVSESPPGTAPEPHRFPMRNRILAALSEVLVVVESRATGGSMITVREAMKRDITVLAVPGAPGIAPCEGTNNLLRDGCGPVTDVTDVLVALGLDHRHMTDWCEGRPALLEDERHIITTMGTVPRSIDEIALHAAVSVVRVAVVLGRLEAKGWVANTNGWWEALVP</sequence>
<comment type="similarity">
    <text evidence="1">Belongs to the DprA/Smf family.</text>
</comment>
<dbReference type="PANTHER" id="PTHR43022:SF1">
    <property type="entry name" value="PROTEIN SMF"/>
    <property type="match status" value="1"/>
</dbReference>
<dbReference type="GO" id="GO:0009294">
    <property type="term" value="P:DNA-mediated transformation"/>
    <property type="evidence" value="ECO:0007669"/>
    <property type="project" value="InterPro"/>
</dbReference>
<dbReference type="Pfam" id="PF17782">
    <property type="entry name" value="WHD_DprA"/>
    <property type="match status" value="1"/>
</dbReference>
<accession>A0A6J6LXN8</accession>
<dbReference type="EMBL" id="CAEZZL010000022">
    <property type="protein sequence ID" value="CAB4757927.1"/>
    <property type="molecule type" value="Genomic_DNA"/>
</dbReference>
<evidence type="ECO:0000256" key="1">
    <source>
        <dbReference type="ARBA" id="ARBA00006525"/>
    </source>
</evidence>
<dbReference type="InterPro" id="IPR041614">
    <property type="entry name" value="DprA_WH"/>
</dbReference>
<dbReference type="SUPFAM" id="SSF102405">
    <property type="entry name" value="MCP/YpsA-like"/>
    <property type="match status" value="1"/>
</dbReference>
<gene>
    <name evidence="5" type="ORF">UFOPK2334_00279</name>
    <name evidence="6" type="ORF">UFOPK2870_00456</name>
    <name evidence="4" type="ORF">UFOPK4179_00169</name>
    <name evidence="7" type="ORF">UFOPK4293_00354</name>
</gene>
<evidence type="ECO:0000313" key="4">
    <source>
        <dbReference type="EMBL" id="CAB4367387.1"/>
    </source>
</evidence>
<evidence type="ECO:0000313" key="5">
    <source>
        <dbReference type="EMBL" id="CAB4666637.1"/>
    </source>
</evidence>
<reference evidence="5" key="1">
    <citation type="submission" date="2020-05" db="EMBL/GenBank/DDBJ databases">
        <authorList>
            <person name="Chiriac C."/>
            <person name="Salcher M."/>
            <person name="Ghai R."/>
            <person name="Kavagutti S V."/>
        </authorList>
    </citation>
    <scope>NUCLEOTIDE SEQUENCE</scope>
</reference>
<dbReference type="InterPro" id="IPR003488">
    <property type="entry name" value="DprA"/>
</dbReference>
<dbReference type="AlphaFoldDB" id="A0A6J6LXN8"/>
<dbReference type="PANTHER" id="PTHR43022">
    <property type="entry name" value="PROTEIN SMF"/>
    <property type="match status" value="1"/>
</dbReference>
<dbReference type="Pfam" id="PF02481">
    <property type="entry name" value="DNA_processg_A"/>
    <property type="match status" value="1"/>
</dbReference>